<protein>
    <submittedName>
        <fullName evidence="1">Uncharacterized protein</fullName>
    </submittedName>
</protein>
<accession>A0ACD5XAA1</accession>
<sequence>MDDGAELFSIFMARRHIQDVGCSQMRMEEDYDEGQRDSVEKGLSISPGTNGHSTTSVYDMLGEEGLSISPEDRSMDTGLPPVQDLEARDWSLLPLDVLASVFNRLSIVDVLMGAGLVCRSWLQAVKLPDVWRVVRVHNGLFRYVDGIDAMLKAAVDRSDGQLRVLDLDGERFLKDEVMQYILERSPSLTSISLLSCMNVFSKRLLSAIRKSPLLKLNYIKFEDSNITMEQLTSVLENCPALTVLQVVNCIYIYEDDVHELRAKFPRIKTIKIEHEDSDYSGLPF</sequence>
<organism evidence="1 2">
    <name type="scientific">Avena sativa</name>
    <name type="common">Oat</name>
    <dbReference type="NCBI Taxonomy" id="4498"/>
    <lineage>
        <taxon>Eukaryota</taxon>
        <taxon>Viridiplantae</taxon>
        <taxon>Streptophyta</taxon>
        <taxon>Embryophyta</taxon>
        <taxon>Tracheophyta</taxon>
        <taxon>Spermatophyta</taxon>
        <taxon>Magnoliopsida</taxon>
        <taxon>Liliopsida</taxon>
        <taxon>Poales</taxon>
        <taxon>Poaceae</taxon>
        <taxon>BOP clade</taxon>
        <taxon>Pooideae</taxon>
        <taxon>Poodae</taxon>
        <taxon>Poeae</taxon>
        <taxon>Poeae Chloroplast Group 1 (Aveneae type)</taxon>
        <taxon>Aveninae</taxon>
        <taxon>Avena</taxon>
    </lineage>
</organism>
<proteinExistence type="predicted"/>
<reference evidence="1" key="2">
    <citation type="submission" date="2025-09" db="UniProtKB">
        <authorList>
            <consortium name="EnsemblPlants"/>
        </authorList>
    </citation>
    <scope>IDENTIFICATION</scope>
</reference>
<name>A0ACD5XAA1_AVESA</name>
<evidence type="ECO:0000313" key="1">
    <source>
        <dbReference type="EnsemblPlants" id="AVESA.00010b.r2.4DG0758560.1.CDS"/>
    </source>
</evidence>
<keyword evidence="2" id="KW-1185">Reference proteome</keyword>
<dbReference type="Proteomes" id="UP001732700">
    <property type="component" value="Chromosome 4D"/>
</dbReference>
<evidence type="ECO:0000313" key="2">
    <source>
        <dbReference type="Proteomes" id="UP001732700"/>
    </source>
</evidence>
<reference evidence="1" key="1">
    <citation type="submission" date="2021-05" db="EMBL/GenBank/DDBJ databases">
        <authorList>
            <person name="Scholz U."/>
            <person name="Mascher M."/>
            <person name="Fiebig A."/>
        </authorList>
    </citation>
    <scope>NUCLEOTIDE SEQUENCE [LARGE SCALE GENOMIC DNA]</scope>
</reference>
<dbReference type="EnsemblPlants" id="AVESA.00010b.r2.4DG0758560.1">
    <property type="protein sequence ID" value="AVESA.00010b.r2.4DG0758560.1.CDS"/>
    <property type="gene ID" value="AVESA.00010b.r2.4DG0758560"/>
</dbReference>